<reference evidence="1" key="1">
    <citation type="submission" date="2019-08" db="EMBL/GenBank/DDBJ databases">
        <authorList>
            <person name="Kucharzyk K."/>
            <person name="Murdoch R.W."/>
            <person name="Higgins S."/>
            <person name="Loffler F."/>
        </authorList>
    </citation>
    <scope>NUCLEOTIDE SEQUENCE</scope>
</reference>
<organism evidence="1">
    <name type="scientific">bioreactor metagenome</name>
    <dbReference type="NCBI Taxonomy" id="1076179"/>
    <lineage>
        <taxon>unclassified sequences</taxon>
        <taxon>metagenomes</taxon>
        <taxon>ecological metagenomes</taxon>
    </lineage>
</organism>
<accession>A0A644WBP1</accession>
<gene>
    <name evidence="1" type="ORF">SDC9_47484</name>
</gene>
<protein>
    <submittedName>
        <fullName evidence="1">Uncharacterized protein</fullName>
    </submittedName>
</protein>
<dbReference type="EMBL" id="VSSQ01000783">
    <property type="protein sequence ID" value="MPM01246.1"/>
    <property type="molecule type" value="Genomic_DNA"/>
</dbReference>
<evidence type="ECO:0000313" key="1">
    <source>
        <dbReference type="EMBL" id="MPM01246.1"/>
    </source>
</evidence>
<dbReference type="AlphaFoldDB" id="A0A644WBP1"/>
<name>A0A644WBP1_9ZZZZ</name>
<proteinExistence type="predicted"/>
<sequence>MNKEQFNKLDFMEKIEYLNNKLREGQTVIRIREDIGIGEKALQREVKANGYRYNSKIKQYTPTTETTTKSTTEILPTIVADKTTIVGNENTFVVPKQQKQILGYLENNFEVLQEFLEKYKSTTRATTETTTNHIVINLVDDKHLNPKPKSIRINEFVYQDWQQFCETKHYSKQDLISMALKEYMDKYK</sequence>
<comment type="caution">
    <text evidence="1">The sequence shown here is derived from an EMBL/GenBank/DDBJ whole genome shotgun (WGS) entry which is preliminary data.</text>
</comment>